<evidence type="ECO:0000313" key="1">
    <source>
        <dbReference type="EMBL" id="AGC71953.1"/>
    </source>
</evidence>
<name>L7VY10_9BACT</name>
<protein>
    <submittedName>
        <fullName evidence="1">Uncharacterized protein</fullName>
    </submittedName>
</protein>
<dbReference type="AlphaFoldDB" id="L7VY10"/>
<accession>L7VY10</accession>
<proteinExistence type="predicted"/>
<dbReference type="EMBL" id="JX649887">
    <property type="protein sequence ID" value="AGC71953.1"/>
    <property type="molecule type" value="Genomic_DNA"/>
</dbReference>
<organism evidence="1">
    <name type="scientific">uncultured bacterium A1Q1_fos_25</name>
    <dbReference type="NCBI Taxonomy" id="1256569"/>
    <lineage>
        <taxon>Bacteria</taxon>
        <taxon>environmental samples</taxon>
    </lineage>
</organism>
<sequence>MIMPITIIEMQRLNIACKRILGSEEWERRVEVAWESLRDLEVVTADMLESAILDGFGPGVWFTREEAQKLRALKRPAEHRPLVSMTGSKP</sequence>
<reference evidence="1" key="1">
    <citation type="submission" date="2012-09" db="EMBL/GenBank/DDBJ databases">
        <title>Metagenomic Characterization of a Microbial Community in Wastewater Detects High Levels of Antibiotic Resistance.</title>
        <authorList>
            <person name="Abrams M."/>
            <person name="Caldwell A."/>
            <person name="Vandaei E."/>
            <person name="Lee W."/>
            <person name="Perrott J."/>
            <person name="Khan S.Y."/>
            <person name="Ta J."/>
            <person name="Romero D."/>
            <person name="Nguyen V."/>
            <person name="Pourmand N."/>
            <person name="Ouverney C.C."/>
        </authorList>
    </citation>
    <scope>NUCLEOTIDE SEQUENCE</scope>
</reference>